<feature type="modified residue" description="4-aspartylphosphate" evidence="2">
    <location>
        <position position="55"/>
    </location>
</feature>
<feature type="domain" description="Response regulatory" evidence="3">
    <location>
        <begin position="6"/>
        <end position="120"/>
    </location>
</feature>
<reference evidence="4 5" key="1">
    <citation type="submission" date="2024-04" db="EMBL/GenBank/DDBJ databases">
        <title>WGS of bacteria from Torrens River.</title>
        <authorList>
            <person name="Wyrsch E.R."/>
            <person name="Drigo B."/>
        </authorList>
    </citation>
    <scope>NUCLEOTIDE SEQUENCE [LARGE SCALE GENOMIC DNA]</scope>
    <source>
        <strain evidence="4 5">TWI391</strain>
    </source>
</reference>
<protein>
    <submittedName>
        <fullName evidence="4">Response regulator</fullName>
    </submittedName>
</protein>
<dbReference type="RefSeq" id="WP_168127205.1">
    <property type="nucleotide sequence ID" value="NZ_JBDJLH010000001.1"/>
</dbReference>
<dbReference type="InterPro" id="IPR050595">
    <property type="entry name" value="Bact_response_regulator"/>
</dbReference>
<dbReference type="Proteomes" id="UP001409291">
    <property type="component" value="Unassembled WGS sequence"/>
</dbReference>
<dbReference type="InterPro" id="IPR001789">
    <property type="entry name" value="Sig_transdc_resp-reg_receiver"/>
</dbReference>
<keyword evidence="5" id="KW-1185">Reference proteome</keyword>
<evidence type="ECO:0000256" key="2">
    <source>
        <dbReference type="PROSITE-ProRule" id="PRU00169"/>
    </source>
</evidence>
<evidence type="ECO:0000313" key="4">
    <source>
        <dbReference type="EMBL" id="MEN5376284.1"/>
    </source>
</evidence>
<dbReference type="Gene3D" id="3.40.50.2300">
    <property type="match status" value="1"/>
</dbReference>
<dbReference type="SUPFAM" id="SSF52172">
    <property type="entry name" value="CheY-like"/>
    <property type="match status" value="1"/>
</dbReference>
<proteinExistence type="predicted"/>
<dbReference type="EMBL" id="JBDJNQ010000001">
    <property type="protein sequence ID" value="MEN5376284.1"/>
    <property type="molecule type" value="Genomic_DNA"/>
</dbReference>
<dbReference type="InterPro" id="IPR011006">
    <property type="entry name" value="CheY-like_superfamily"/>
</dbReference>
<dbReference type="SMART" id="SM00448">
    <property type="entry name" value="REC"/>
    <property type="match status" value="1"/>
</dbReference>
<dbReference type="PROSITE" id="PS50110">
    <property type="entry name" value="RESPONSE_REGULATORY"/>
    <property type="match status" value="1"/>
</dbReference>
<gene>
    <name evidence="4" type="ORF">ABE541_03325</name>
</gene>
<organism evidence="4 5">
    <name type="scientific">Sphingobacterium kitahiroshimense</name>
    <dbReference type="NCBI Taxonomy" id="470446"/>
    <lineage>
        <taxon>Bacteria</taxon>
        <taxon>Pseudomonadati</taxon>
        <taxon>Bacteroidota</taxon>
        <taxon>Sphingobacteriia</taxon>
        <taxon>Sphingobacteriales</taxon>
        <taxon>Sphingobacteriaceae</taxon>
        <taxon>Sphingobacterium</taxon>
    </lineage>
</organism>
<dbReference type="PANTHER" id="PTHR44591:SF3">
    <property type="entry name" value="RESPONSE REGULATORY DOMAIN-CONTAINING PROTEIN"/>
    <property type="match status" value="1"/>
</dbReference>
<evidence type="ECO:0000259" key="3">
    <source>
        <dbReference type="PROSITE" id="PS50110"/>
    </source>
</evidence>
<dbReference type="Pfam" id="PF00072">
    <property type="entry name" value="Response_reg"/>
    <property type="match status" value="1"/>
</dbReference>
<dbReference type="PANTHER" id="PTHR44591">
    <property type="entry name" value="STRESS RESPONSE REGULATOR PROTEIN 1"/>
    <property type="match status" value="1"/>
</dbReference>
<comment type="caution">
    <text evidence="4">The sequence shown here is derived from an EMBL/GenBank/DDBJ whole genome shotgun (WGS) entry which is preliminary data.</text>
</comment>
<keyword evidence="1 2" id="KW-0597">Phosphoprotein</keyword>
<evidence type="ECO:0000313" key="5">
    <source>
        <dbReference type="Proteomes" id="UP001409291"/>
    </source>
</evidence>
<accession>A0ABV0BRQ4</accession>
<name>A0ABV0BRQ4_9SPHI</name>
<evidence type="ECO:0000256" key="1">
    <source>
        <dbReference type="ARBA" id="ARBA00022553"/>
    </source>
</evidence>
<sequence>MDNRKKILIFEDDVSILEIVTIILEDAGYQIAISETSHDIIEKVAELTPDLILMDNWIPDIGGKEATKLLKQHPLFQHIPVIYVTANSDIASLAADAGADDYLAKPFDLEDLENIVAKYLE</sequence>